<feature type="compositionally biased region" description="Polar residues" evidence="1">
    <location>
        <begin position="12"/>
        <end position="28"/>
    </location>
</feature>
<dbReference type="GO" id="GO:0051087">
    <property type="term" value="F:protein-folding chaperone binding"/>
    <property type="evidence" value="ECO:0007669"/>
    <property type="project" value="InterPro"/>
</dbReference>
<organism evidence="2 4">
    <name type="scientific">Actinia tenebrosa</name>
    <name type="common">Australian red waratah sea anemone</name>
    <dbReference type="NCBI Taxonomy" id="6105"/>
    <lineage>
        <taxon>Eukaryota</taxon>
        <taxon>Metazoa</taxon>
        <taxon>Cnidaria</taxon>
        <taxon>Anthozoa</taxon>
        <taxon>Hexacorallia</taxon>
        <taxon>Actiniaria</taxon>
        <taxon>Actiniidae</taxon>
        <taxon>Actinia</taxon>
    </lineage>
</organism>
<name>A0A6P8IL26_ACTTE</name>
<keyword evidence="2" id="KW-1185">Reference proteome</keyword>
<dbReference type="Proteomes" id="UP000515163">
    <property type="component" value="Unplaced"/>
</dbReference>
<feature type="region of interest" description="Disordered" evidence="1">
    <location>
        <begin position="98"/>
        <end position="133"/>
    </location>
</feature>
<dbReference type="AlphaFoldDB" id="A0A6P8IL26"/>
<proteinExistence type="predicted"/>
<feature type="compositionally biased region" description="Polar residues" evidence="1">
    <location>
        <begin position="113"/>
        <end position="132"/>
    </location>
</feature>
<evidence type="ECO:0000313" key="2">
    <source>
        <dbReference type="Proteomes" id="UP000515163"/>
    </source>
</evidence>
<evidence type="ECO:0000313" key="3">
    <source>
        <dbReference type="RefSeq" id="XP_031567471.1"/>
    </source>
</evidence>
<accession>A0A6P8IL26</accession>
<dbReference type="RefSeq" id="XP_031567471.1">
    <property type="nucleotide sequence ID" value="XM_031711611.1"/>
</dbReference>
<dbReference type="KEGG" id="aten:116302329"/>
<sequence length="282" mass="31584">MERRRDDAGRQPQFTESQYEIPSWQTPWSKPWYQRTDGSSSENGKPRTFKYNSRGHLVDCNCSICEEDLEKAFSPQSNTNQKTLFDIPKDRRNEIKIQQLEDEENGASGEGSAFTSRPQNSNGSNFGASGINSDAPKRVYMFSDLAEVTQTTTSNGRNSEPRSSSASISGQRDRGPTSNGNSTTTSSSGSNHDSMMEGFGKLTAIQAISAQNSDIQERVRNYRGTSRTQDYRAMKELLEYLLRELNRINSPVEWIATTKAIALEGIQKTLHTLEQKVKEAES</sequence>
<dbReference type="RefSeq" id="XP_031567472.1">
    <property type="nucleotide sequence ID" value="XM_031711612.1"/>
</dbReference>
<dbReference type="OrthoDB" id="333905at2759"/>
<feature type="region of interest" description="Disordered" evidence="1">
    <location>
        <begin position="150"/>
        <end position="196"/>
    </location>
</feature>
<reference evidence="3 4" key="1">
    <citation type="submission" date="2025-04" db="UniProtKB">
        <authorList>
            <consortium name="RefSeq"/>
        </authorList>
    </citation>
    <scope>IDENTIFICATION</scope>
    <source>
        <tissue evidence="3 4">Tentacle</tissue>
    </source>
</reference>
<dbReference type="SUPFAM" id="SSF63491">
    <property type="entry name" value="BAG domain"/>
    <property type="match status" value="1"/>
</dbReference>
<dbReference type="Gene3D" id="1.20.58.120">
    <property type="entry name" value="BAG domain"/>
    <property type="match status" value="1"/>
</dbReference>
<evidence type="ECO:0000313" key="4">
    <source>
        <dbReference type="RefSeq" id="XP_031567472.1"/>
    </source>
</evidence>
<dbReference type="GeneID" id="116302329"/>
<gene>
    <name evidence="3 4" type="primary">LOC116302329</name>
</gene>
<feature type="compositionally biased region" description="Polar residues" evidence="1">
    <location>
        <begin position="150"/>
        <end position="170"/>
    </location>
</feature>
<evidence type="ECO:0000256" key="1">
    <source>
        <dbReference type="SAM" id="MobiDB-lite"/>
    </source>
</evidence>
<feature type="compositionally biased region" description="Low complexity" evidence="1">
    <location>
        <begin position="177"/>
        <end position="191"/>
    </location>
</feature>
<feature type="region of interest" description="Disordered" evidence="1">
    <location>
        <begin position="1"/>
        <end position="50"/>
    </location>
</feature>
<protein>
    <submittedName>
        <fullName evidence="3 4">Uncharacterized protein LOC116302329</fullName>
    </submittedName>
</protein>
<dbReference type="InterPro" id="IPR036533">
    <property type="entry name" value="BAG_dom_sf"/>
</dbReference>